<gene>
    <name evidence="3" type="ORF">EG327_011662</name>
    <name evidence="2" type="ORF">EG328_001773</name>
</gene>
<comment type="caution">
    <text evidence="2">The sequence shown here is derived from an EMBL/GenBank/DDBJ whole genome shotgun (WGS) entry which is preliminary data.</text>
</comment>
<dbReference type="Proteomes" id="UP000447873">
    <property type="component" value="Unassembled WGS sequence"/>
</dbReference>
<dbReference type="EMBL" id="WNWR01000095">
    <property type="protein sequence ID" value="KAE9991433.1"/>
    <property type="molecule type" value="Genomic_DNA"/>
</dbReference>
<evidence type="ECO:0000313" key="4">
    <source>
        <dbReference type="Proteomes" id="UP000447873"/>
    </source>
</evidence>
<evidence type="ECO:0000313" key="3">
    <source>
        <dbReference type="EMBL" id="KAE9991433.1"/>
    </source>
</evidence>
<feature type="compositionally biased region" description="Basic residues" evidence="1">
    <location>
        <begin position="41"/>
        <end position="54"/>
    </location>
</feature>
<protein>
    <submittedName>
        <fullName evidence="2">Uncharacterized protein</fullName>
    </submittedName>
</protein>
<feature type="region of interest" description="Disordered" evidence="1">
    <location>
        <begin position="1"/>
        <end position="76"/>
    </location>
</feature>
<dbReference type="EMBL" id="WNWS01000145">
    <property type="protein sequence ID" value="KAE9977900.1"/>
    <property type="molecule type" value="Genomic_DNA"/>
</dbReference>
<evidence type="ECO:0000313" key="5">
    <source>
        <dbReference type="Proteomes" id="UP000490939"/>
    </source>
</evidence>
<keyword evidence="5" id="KW-1185">Reference proteome</keyword>
<dbReference type="Proteomes" id="UP000490939">
    <property type="component" value="Unassembled WGS sequence"/>
</dbReference>
<proteinExistence type="predicted"/>
<name>A0A8H3UX05_VENIN</name>
<organism evidence="2 4">
    <name type="scientific">Venturia inaequalis</name>
    <name type="common">Apple scab fungus</name>
    <dbReference type="NCBI Taxonomy" id="5025"/>
    <lineage>
        <taxon>Eukaryota</taxon>
        <taxon>Fungi</taxon>
        <taxon>Dikarya</taxon>
        <taxon>Ascomycota</taxon>
        <taxon>Pezizomycotina</taxon>
        <taxon>Dothideomycetes</taxon>
        <taxon>Pleosporomycetidae</taxon>
        <taxon>Venturiales</taxon>
        <taxon>Venturiaceae</taxon>
        <taxon>Venturia</taxon>
    </lineage>
</organism>
<sequence>MTDHNKTNTQAPKPNNAINQPPKNEANQPAHKPTEDDKQLQRRKVKNAKRRLKLRMQQTLPRHASKARPDHQLHITKLRRLRNAANKAPPEPRKEDFSSALDALIGITPVVSAFSTWGKNVENGISHAIAAETSLTETGDTAVVEPFYDVPMGQSEEGVEHVVHQLGKTHIEE</sequence>
<evidence type="ECO:0000313" key="2">
    <source>
        <dbReference type="EMBL" id="KAE9977900.1"/>
    </source>
</evidence>
<dbReference type="AlphaFoldDB" id="A0A8H3UX05"/>
<accession>A0A8H3UX05</accession>
<evidence type="ECO:0000256" key="1">
    <source>
        <dbReference type="SAM" id="MobiDB-lite"/>
    </source>
</evidence>
<reference evidence="2 4" key="1">
    <citation type="submission" date="2018-12" db="EMBL/GenBank/DDBJ databases">
        <title>Venturia inaequalis Genome Resource.</title>
        <authorList>
            <person name="Lichtner F.J."/>
        </authorList>
    </citation>
    <scope>NUCLEOTIDE SEQUENCE [LARGE SCALE GENOMIC DNA]</scope>
    <source>
        <strain evidence="2 4">120213</strain>
        <strain evidence="3 5">DMI_063113</strain>
    </source>
</reference>
<feature type="compositionally biased region" description="Polar residues" evidence="1">
    <location>
        <begin position="7"/>
        <end position="27"/>
    </location>
</feature>